<dbReference type="EMBL" id="MLJW01006801">
    <property type="protein sequence ID" value="OIQ66152.1"/>
    <property type="molecule type" value="Genomic_DNA"/>
</dbReference>
<protein>
    <submittedName>
        <fullName evidence="1">Uncharacterized protein</fullName>
    </submittedName>
</protein>
<proteinExistence type="predicted"/>
<dbReference type="AlphaFoldDB" id="A0A1J5P5Z5"/>
<evidence type="ECO:0000313" key="1">
    <source>
        <dbReference type="EMBL" id="OIQ66152.1"/>
    </source>
</evidence>
<comment type="caution">
    <text evidence="1">The sequence shown here is derived from an EMBL/GenBank/DDBJ whole genome shotgun (WGS) entry which is preliminary data.</text>
</comment>
<name>A0A1J5P5Z5_9ZZZZ</name>
<accession>A0A1J5P5Z5</accession>
<organism evidence="1">
    <name type="scientific">mine drainage metagenome</name>
    <dbReference type="NCBI Taxonomy" id="410659"/>
    <lineage>
        <taxon>unclassified sequences</taxon>
        <taxon>metagenomes</taxon>
        <taxon>ecological metagenomes</taxon>
    </lineage>
</organism>
<gene>
    <name evidence="1" type="ORF">GALL_522820</name>
</gene>
<reference evidence="1" key="1">
    <citation type="submission" date="2016-10" db="EMBL/GenBank/DDBJ databases">
        <title>Sequence of Gallionella enrichment culture.</title>
        <authorList>
            <person name="Poehlein A."/>
            <person name="Muehling M."/>
            <person name="Daniel R."/>
        </authorList>
    </citation>
    <scope>NUCLEOTIDE SEQUENCE</scope>
</reference>
<sequence>MPRSDLRMAVSTALMALLSKGVTTSMPDSGTVTVPIWLRGTTEP</sequence>